<evidence type="ECO:0000256" key="3">
    <source>
        <dbReference type="SAM" id="SignalP"/>
    </source>
</evidence>
<dbReference type="AlphaFoldDB" id="A0A378TC99"/>
<name>A0A378TC99_9MYCO</name>
<evidence type="ECO:0000313" key="5">
    <source>
        <dbReference type="Proteomes" id="UP000254978"/>
    </source>
</evidence>
<dbReference type="RefSeq" id="WP_115278269.1">
    <property type="nucleotide sequence ID" value="NZ_AP022600.1"/>
</dbReference>
<gene>
    <name evidence="4" type="ORF">NCTC10821_01943</name>
</gene>
<evidence type="ECO:0000256" key="2">
    <source>
        <dbReference type="SAM" id="MobiDB-lite"/>
    </source>
</evidence>
<keyword evidence="4" id="KW-0449">Lipoprotein</keyword>
<dbReference type="OrthoDB" id="3826775at2"/>
<sequence>MKLTSVAGAGITALALGLALVGCGSDSSTESTSTEATSTEATSSAQETSESPSPAAESSTPSVPAGPNETIQDYIAANGIQEQAVARDQPGVPVVNLPVPPGWEARDNIPEAPFGAIVFPGTQVPDNPPRVLALMSKLTGDVDPDAILEYAPGELENLPGWQPMNQGSRNQLSGFDAFQIAGAYEIDGREGMIAQKTVVIPAADGVYVLQLNAYASQQETEVLEAATQFIDGQTTITAG</sequence>
<protein>
    <submittedName>
        <fullName evidence="4">Putative lipoprotein LpqN</fullName>
    </submittedName>
</protein>
<dbReference type="EMBL" id="UGQT01000001">
    <property type="protein sequence ID" value="STZ58431.1"/>
    <property type="molecule type" value="Genomic_DNA"/>
</dbReference>
<dbReference type="Proteomes" id="UP000254978">
    <property type="component" value="Unassembled WGS sequence"/>
</dbReference>
<organism evidence="4 5">
    <name type="scientific">Mycolicibacterium tokaiense</name>
    <dbReference type="NCBI Taxonomy" id="39695"/>
    <lineage>
        <taxon>Bacteria</taxon>
        <taxon>Bacillati</taxon>
        <taxon>Actinomycetota</taxon>
        <taxon>Actinomycetes</taxon>
        <taxon>Mycobacteriales</taxon>
        <taxon>Mycobacteriaceae</taxon>
        <taxon>Mycolicibacterium</taxon>
    </lineage>
</organism>
<keyword evidence="1 3" id="KW-0732">Signal</keyword>
<dbReference type="InterPro" id="IPR019674">
    <property type="entry name" value="Lipoprotein_LpqN/LpqT-like"/>
</dbReference>
<dbReference type="Gene3D" id="3.40.1000.10">
    <property type="entry name" value="Mog1/PsbP, alpha/beta/alpha sandwich"/>
    <property type="match status" value="1"/>
</dbReference>
<accession>A0A378TC99</accession>
<keyword evidence="5" id="KW-1185">Reference proteome</keyword>
<feature type="compositionally biased region" description="Low complexity" evidence="2">
    <location>
        <begin position="23"/>
        <end position="65"/>
    </location>
</feature>
<feature type="chain" id="PRO_5039449981" evidence="3">
    <location>
        <begin position="25"/>
        <end position="239"/>
    </location>
</feature>
<dbReference type="Pfam" id="PF10738">
    <property type="entry name" value="Lpp-LpqN"/>
    <property type="match status" value="1"/>
</dbReference>
<evidence type="ECO:0000256" key="1">
    <source>
        <dbReference type="ARBA" id="ARBA00022729"/>
    </source>
</evidence>
<reference evidence="4 5" key="1">
    <citation type="submission" date="2018-06" db="EMBL/GenBank/DDBJ databases">
        <authorList>
            <consortium name="Pathogen Informatics"/>
            <person name="Doyle S."/>
        </authorList>
    </citation>
    <scope>NUCLEOTIDE SEQUENCE [LARGE SCALE GENOMIC DNA]</scope>
    <source>
        <strain evidence="4 5">NCTC10821</strain>
    </source>
</reference>
<dbReference type="PROSITE" id="PS51257">
    <property type="entry name" value="PROKAR_LIPOPROTEIN"/>
    <property type="match status" value="1"/>
</dbReference>
<evidence type="ECO:0000313" key="4">
    <source>
        <dbReference type="EMBL" id="STZ58431.1"/>
    </source>
</evidence>
<proteinExistence type="predicted"/>
<feature type="region of interest" description="Disordered" evidence="2">
    <location>
        <begin position="23"/>
        <end position="69"/>
    </location>
</feature>
<feature type="signal peptide" evidence="3">
    <location>
        <begin position="1"/>
        <end position="24"/>
    </location>
</feature>